<dbReference type="InterPro" id="IPR034593">
    <property type="entry name" value="DgoD-like"/>
</dbReference>
<organism evidence="3">
    <name type="scientific">marine metagenome</name>
    <dbReference type="NCBI Taxonomy" id="408172"/>
    <lineage>
        <taxon>unclassified sequences</taxon>
        <taxon>metagenomes</taxon>
        <taxon>ecological metagenomes</taxon>
    </lineage>
</organism>
<proteinExistence type="predicted"/>
<evidence type="ECO:0000313" key="3">
    <source>
        <dbReference type="EMBL" id="SVD81193.1"/>
    </source>
</evidence>
<accession>A0A382YD44</accession>
<sequence>VQTDGGLVGLGETWYAASAVEGAIHDYFGLLLIGRDPFEIEAHWQTMFKRSDHAGYGGAEMRAISALDIALWDIKGKATGVPVYELL</sequence>
<keyword evidence="1" id="KW-0456">Lyase</keyword>
<dbReference type="InterPro" id="IPR013341">
    <property type="entry name" value="Mandelate_racemase_N_dom"/>
</dbReference>
<dbReference type="PANTHER" id="PTHR48080:SF2">
    <property type="entry name" value="D-GALACTONATE DEHYDRATASE"/>
    <property type="match status" value="1"/>
</dbReference>
<reference evidence="3" key="1">
    <citation type="submission" date="2018-05" db="EMBL/GenBank/DDBJ databases">
        <authorList>
            <person name="Lanie J.A."/>
            <person name="Ng W.-L."/>
            <person name="Kazmierczak K.M."/>
            <person name="Andrzejewski T.M."/>
            <person name="Davidsen T.M."/>
            <person name="Wayne K.J."/>
            <person name="Tettelin H."/>
            <person name="Glass J.I."/>
            <person name="Rusch D."/>
            <person name="Podicherti R."/>
            <person name="Tsui H.-C.T."/>
            <person name="Winkler M.E."/>
        </authorList>
    </citation>
    <scope>NUCLEOTIDE SEQUENCE</scope>
</reference>
<feature type="non-terminal residue" evidence="3">
    <location>
        <position position="1"/>
    </location>
</feature>
<protein>
    <recommendedName>
        <fullName evidence="2">Mandelate racemase/muconate lactonizing enzyme N-terminal domain-containing protein</fullName>
    </recommendedName>
</protein>
<dbReference type="InterPro" id="IPR029017">
    <property type="entry name" value="Enolase-like_N"/>
</dbReference>
<dbReference type="EMBL" id="UINC01174856">
    <property type="protein sequence ID" value="SVD81193.1"/>
    <property type="molecule type" value="Genomic_DNA"/>
</dbReference>
<name>A0A382YD44_9ZZZZ</name>
<dbReference type="Pfam" id="PF02746">
    <property type="entry name" value="MR_MLE_N"/>
    <property type="match status" value="1"/>
</dbReference>
<dbReference type="PANTHER" id="PTHR48080">
    <property type="entry name" value="D-GALACTONATE DEHYDRATASE-RELATED"/>
    <property type="match status" value="1"/>
</dbReference>
<feature type="domain" description="Mandelate racemase/muconate lactonizing enzyme N-terminal" evidence="2">
    <location>
        <begin position="1"/>
        <end position="87"/>
    </location>
</feature>
<dbReference type="AlphaFoldDB" id="A0A382YD44"/>
<dbReference type="GO" id="GO:0016829">
    <property type="term" value="F:lyase activity"/>
    <property type="evidence" value="ECO:0007669"/>
    <property type="project" value="UniProtKB-KW"/>
</dbReference>
<gene>
    <name evidence="3" type="ORF">METZ01_LOCUS434047</name>
</gene>
<dbReference type="Gene3D" id="3.30.390.10">
    <property type="entry name" value="Enolase-like, N-terminal domain"/>
    <property type="match status" value="1"/>
</dbReference>
<feature type="non-terminal residue" evidence="3">
    <location>
        <position position="87"/>
    </location>
</feature>
<evidence type="ECO:0000259" key="2">
    <source>
        <dbReference type="Pfam" id="PF02746"/>
    </source>
</evidence>
<dbReference type="SUPFAM" id="SSF54826">
    <property type="entry name" value="Enolase N-terminal domain-like"/>
    <property type="match status" value="1"/>
</dbReference>
<evidence type="ECO:0000256" key="1">
    <source>
        <dbReference type="ARBA" id="ARBA00023239"/>
    </source>
</evidence>